<gene>
    <name evidence="20" type="primary">ND4</name>
</gene>
<evidence type="ECO:0000256" key="12">
    <source>
        <dbReference type="ARBA" id="ARBA00023027"/>
    </source>
</evidence>
<feature type="transmembrane region" description="Helical" evidence="17">
    <location>
        <begin position="241"/>
        <end position="264"/>
    </location>
</feature>
<evidence type="ECO:0000256" key="6">
    <source>
        <dbReference type="ARBA" id="ARBA00022448"/>
    </source>
</evidence>
<keyword evidence="6 17" id="KW-0813">Transport</keyword>
<accession>A0A0B4N5W9</accession>
<dbReference type="InterPro" id="IPR001750">
    <property type="entry name" value="ND/Mrp_TM"/>
</dbReference>
<dbReference type="GO" id="GO:0042773">
    <property type="term" value="P:ATP synthesis coupled electron transport"/>
    <property type="evidence" value="ECO:0007669"/>
    <property type="project" value="InterPro"/>
</dbReference>
<feature type="transmembrane region" description="Helical" evidence="17">
    <location>
        <begin position="276"/>
        <end position="298"/>
    </location>
</feature>
<feature type="transmembrane region" description="Helical" evidence="17">
    <location>
        <begin position="177"/>
        <end position="196"/>
    </location>
</feature>
<evidence type="ECO:0000256" key="2">
    <source>
        <dbReference type="ARBA" id="ARBA00004225"/>
    </source>
</evidence>
<geneLocation type="mitochondrion" evidence="20"/>
<evidence type="ECO:0000256" key="13">
    <source>
        <dbReference type="ARBA" id="ARBA00023075"/>
    </source>
</evidence>
<sequence length="449" mass="50413">MLSVMISMGFLIPLFLSVDFWGLVQTGLLIMTLNFLVSFNSSSEWGMLSYILGQDTLSGSLVLLSFWICCLMVMASYGVLKSNFNSGLFMSFIWLLLMFLCLTFLSSDLLMFYVSFEASLIPTLLLIMGWGYQPERLQAGIYLLFYTLFASLPLLMGIFKIYNLNGSLSYMDMNMGFVWGFGYVVWYFVMVGAFLVKMPMYLLHLWLPKAHVEAPVAGSMILAGVLLKLGGYGLLRVFQMLTFIGVTLNVIWVTISLTGCVIVSLMCMRQSDLKALIAYSSVAHMGIVLGGLMGFSFWGLESCLIMMIAHGLCSSGMFVLANICYERLGSRSLLMNKGLLSLMPSMAMWWFLLSSSNMAAPPSLNLAGEIGLINSIMFWSFNGCYTLAIMSFLSAAYTLYLFSISQHGIYFSGVYSFCSGNYREYLLLFLHWFPLNYLILGVDFCIYWL</sequence>
<evidence type="ECO:0000256" key="17">
    <source>
        <dbReference type="RuleBase" id="RU003297"/>
    </source>
</evidence>
<dbReference type="PANTHER" id="PTHR43507:SF20">
    <property type="entry name" value="NADH-UBIQUINONE OXIDOREDUCTASE CHAIN 4"/>
    <property type="match status" value="1"/>
</dbReference>
<evidence type="ECO:0000256" key="15">
    <source>
        <dbReference type="ARBA" id="ARBA00023136"/>
    </source>
</evidence>
<evidence type="ECO:0000256" key="4">
    <source>
        <dbReference type="ARBA" id="ARBA00012944"/>
    </source>
</evidence>
<comment type="function">
    <text evidence="1">Core subunit of the mitochondrial membrane respiratory chain NADH dehydrogenase (Complex I) that is believed to belong to the minimal assembly required for catalysis. Complex I functions in the transfer of electrons from NADH to the respiratory chain. The immediate electron acceptor for the enzyme is believed to be ubiquinone.</text>
</comment>
<dbReference type="GO" id="GO:0008137">
    <property type="term" value="F:NADH dehydrogenase (ubiquinone) activity"/>
    <property type="evidence" value="ECO:0007669"/>
    <property type="project" value="UniProtKB-UniRule"/>
</dbReference>
<evidence type="ECO:0000256" key="16">
    <source>
        <dbReference type="ARBA" id="ARBA00049551"/>
    </source>
</evidence>
<dbReference type="InterPro" id="IPR003918">
    <property type="entry name" value="NADH_UbQ_OxRdtase"/>
</dbReference>
<feature type="domain" description="NADH:ubiquinone oxidoreductase chain 4 N-terminal" evidence="19">
    <location>
        <begin position="1"/>
        <end position="103"/>
    </location>
</feature>
<evidence type="ECO:0000256" key="10">
    <source>
        <dbReference type="ARBA" id="ARBA00022982"/>
    </source>
</evidence>
<dbReference type="EC" id="7.1.1.2" evidence="4 17"/>
<dbReference type="InterPro" id="IPR000260">
    <property type="entry name" value="NADH4_N"/>
</dbReference>
<protein>
    <recommendedName>
        <fullName evidence="5 17">NADH-ubiquinone oxidoreductase chain 4</fullName>
        <ecNumber evidence="4 17">7.1.1.2</ecNumber>
    </recommendedName>
</protein>
<keyword evidence="9" id="KW-1278">Translocase</keyword>
<comment type="catalytic activity">
    <reaction evidence="16 17">
        <text>a ubiquinone + NADH + 5 H(+)(in) = a ubiquinol + NAD(+) + 4 H(+)(out)</text>
        <dbReference type="Rhea" id="RHEA:29091"/>
        <dbReference type="Rhea" id="RHEA-COMP:9565"/>
        <dbReference type="Rhea" id="RHEA-COMP:9566"/>
        <dbReference type="ChEBI" id="CHEBI:15378"/>
        <dbReference type="ChEBI" id="CHEBI:16389"/>
        <dbReference type="ChEBI" id="CHEBI:17976"/>
        <dbReference type="ChEBI" id="CHEBI:57540"/>
        <dbReference type="ChEBI" id="CHEBI:57945"/>
        <dbReference type="EC" id="7.1.1.2"/>
    </reaction>
</comment>
<feature type="domain" description="NADH:quinone oxidoreductase/Mrp antiporter transmembrane" evidence="18">
    <location>
        <begin position="106"/>
        <end position="391"/>
    </location>
</feature>
<feature type="transmembrane region" description="Helical" evidence="17">
    <location>
        <begin position="216"/>
        <end position="235"/>
    </location>
</feature>
<dbReference type="Pfam" id="PF00361">
    <property type="entry name" value="Proton_antipo_M"/>
    <property type="match status" value="1"/>
</dbReference>
<keyword evidence="11 17" id="KW-1133">Transmembrane helix</keyword>
<feature type="transmembrane region" description="Helical" evidence="17">
    <location>
        <begin position="425"/>
        <end position="448"/>
    </location>
</feature>
<dbReference type="AlphaFoldDB" id="A0A0B4N5W9"/>
<keyword evidence="8 17" id="KW-0812">Transmembrane</keyword>
<evidence type="ECO:0000256" key="9">
    <source>
        <dbReference type="ARBA" id="ARBA00022967"/>
    </source>
</evidence>
<evidence type="ECO:0000313" key="20">
    <source>
        <dbReference type="EMBL" id="AII41652.1"/>
    </source>
</evidence>
<feature type="transmembrane region" description="Helical" evidence="17">
    <location>
        <begin position="139"/>
        <end position="162"/>
    </location>
</feature>
<feature type="transmembrane region" description="Helical" evidence="17">
    <location>
        <begin position="12"/>
        <end position="37"/>
    </location>
</feature>
<name>A0A0B4N5W9_9INSE</name>
<evidence type="ECO:0000256" key="3">
    <source>
        <dbReference type="ARBA" id="ARBA00009025"/>
    </source>
</evidence>
<evidence type="ECO:0000256" key="14">
    <source>
        <dbReference type="ARBA" id="ARBA00023128"/>
    </source>
</evidence>
<comment type="function">
    <text evidence="17">Core subunit of the mitochondrial membrane respiratory chain NADH dehydrogenase (Complex I) which catalyzes electron transfer from NADH through the respiratory chain, using ubiquinone as an electron acceptor. Essential for the catalytic activity and assembly of complex I.</text>
</comment>
<keyword evidence="7 17" id="KW-0679">Respiratory chain</keyword>
<keyword evidence="15 17" id="KW-0472">Membrane</keyword>
<comment type="similarity">
    <text evidence="3 17">Belongs to the complex I subunit 4 family.</text>
</comment>
<evidence type="ECO:0000259" key="18">
    <source>
        <dbReference type="Pfam" id="PF00361"/>
    </source>
</evidence>
<proteinExistence type="inferred from homology"/>
<feature type="transmembrane region" description="Helical" evidence="17">
    <location>
        <begin position="57"/>
        <end position="80"/>
    </location>
</feature>
<dbReference type="EMBL" id="KJ754500">
    <property type="protein sequence ID" value="AII41652.1"/>
    <property type="molecule type" value="Genomic_DNA"/>
</dbReference>
<evidence type="ECO:0000256" key="8">
    <source>
        <dbReference type="ARBA" id="ARBA00022692"/>
    </source>
</evidence>
<keyword evidence="13 17" id="KW-0830">Ubiquinone</keyword>
<dbReference type="GO" id="GO:0003954">
    <property type="term" value="F:NADH dehydrogenase activity"/>
    <property type="evidence" value="ECO:0007669"/>
    <property type="project" value="TreeGrafter"/>
</dbReference>
<evidence type="ECO:0000256" key="11">
    <source>
        <dbReference type="ARBA" id="ARBA00022989"/>
    </source>
</evidence>
<keyword evidence="10 17" id="KW-0249">Electron transport</keyword>
<evidence type="ECO:0000256" key="5">
    <source>
        <dbReference type="ARBA" id="ARBA00021006"/>
    </source>
</evidence>
<feature type="transmembrane region" description="Helical" evidence="17">
    <location>
        <begin position="304"/>
        <end position="325"/>
    </location>
</feature>
<feature type="transmembrane region" description="Helical" evidence="17">
    <location>
        <begin position="111"/>
        <end position="132"/>
    </location>
</feature>
<organism evidence="20">
    <name type="scientific">Allopsontus sp. 1 JZ-2014</name>
    <dbReference type="NCBI Taxonomy" id="1529456"/>
    <lineage>
        <taxon>Eukaryota</taxon>
        <taxon>Metazoa</taxon>
        <taxon>Ecdysozoa</taxon>
        <taxon>Arthropoda</taxon>
        <taxon>Hexapoda</taxon>
        <taxon>Insecta</taxon>
        <taxon>Monocondylia</taxon>
        <taxon>Archaeognatha</taxon>
        <taxon>Machilidae</taxon>
        <taxon>Allopsontus</taxon>
    </lineage>
</organism>
<feature type="transmembrane region" description="Helical" evidence="17">
    <location>
        <begin position="87"/>
        <end position="105"/>
    </location>
</feature>
<dbReference type="Pfam" id="PF01059">
    <property type="entry name" value="Oxidored_q5_N"/>
    <property type="match status" value="1"/>
</dbReference>
<evidence type="ECO:0000259" key="19">
    <source>
        <dbReference type="Pfam" id="PF01059"/>
    </source>
</evidence>
<feature type="transmembrane region" description="Helical" evidence="17">
    <location>
        <begin position="337"/>
        <end position="356"/>
    </location>
</feature>
<reference evidence="20" key="1">
    <citation type="journal article" date="2015" name="PLoS ONE">
        <title>The complete mitochondrial genomes of three bristletails (insecta: archaeognatha): the paraphyly of machilidae and insights into archaeognathan phylogeny.</title>
        <authorList>
            <person name="Ma Y."/>
            <person name="He K."/>
            <person name="Yu P."/>
            <person name="Yu D."/>
            <person name="Cheng X."/>
            <person name="Zhang J."/>
        </authorList>
    </citation>
    <scope>NUCLEOTIDE SEQUENCE</scope>
</reference>
<dbReference type="GO" id="GO:0048039">
    <property type="term" value="F:ubiquinone binding"/>
    <property type="evidence" value="ECO:0007669"/>
    <property type="project" value="TreeGrafter"/>
</dbReference>
<evidence type="ECO:0000256" key="1">
    <source>
        <dbReference type="ARBA" id="ARBA00003257"/>
    </source>
</evidence>
<evidence type="ECO:0000256" key="7">
    <source>
        <dbReference type="ARBA" id="ARBA00022660"/>
    </source>
</evidence>
<dbReference type="PRINTS" id="PR01437">
    <property type="entry name" value="NUOXDRDTASE4"/>
</dbReference>
<dbReference type="GO" id="GO:0015990">
    <property type="term" value="P:electron transport coupled proton transport"/>
    <property type="evidence" value="ECO:0007669"/>
    <property type="project" value="TreeGrafter"/>
</dbReference>
<dbReference type="GO" id="GO:0031966">
    <property type="term" value="C:mitochondrial membrane"/>
    <property type="evidence" value="ECO:0007669"/>
    <property type="project" value="UniProtKB-SubCell"/>
</dbReference>
<comment type="subcellular location">
    <subcellularLocation>
        <location evidence="2 17">Mitochondrion membrane</location>
        <topology evidence="2 17">Multi-pass membrane protein</topology>
    </subcellularLocation>
</comment>
<keyword evidence="12 17" id="KW-0520">NAD</keyword>
<keyword evidence="14 17" id="KW-0496">Mitochondrion</keyword>
<feature type="transmembrane region" description="Helical" evidence="17">
    <location>
        <begin position="376"/>
        <end position="404"/>
    </location>
</feature>
<dbReference type="PANTHER" id="PTHR43507">
    <property type="entry name" value="NADH-UBIQUINONE OXIDOREDUCTASE CHAIN 4"/>
    <property type="match status" value="1"/>
</dbReference>